<dbReference type="GO" id="GO:0005634">
    <property type="term" value="C:nucleus"/>
    <property type="evidence" value="ECO:0007669"/>
    <property type="project" value="TreeGrafter"/>
</dbReference>
<dbReference type="PANTHER" id="PTHR15837:SF5">
    <property type="entry name" value="NYN DOMAIN-CONTAINING PROTEIN"/>
    <property type="match status" value="1"/>
</dbReference>
<dbReference type="GO" id="GO:0005085">
    <property type="term" value="F:guanyl-nucleotide exchange factor activity"/>
    <property type="evidence" value="ECO:0007669"/>
    <property type="project" value="TreeGrafter"/>
</dbReference>
<dbReference type="HOGENOM" id="CLU_023133_1_0_1"/>
<name>A0A017S4J7_ASPRC</name>
<evidence type="ECO:0000313" key="3">
    <source>
        <dbReference type="Proteomes" id="UP000019804"/>
    </source>
</evidence>
<dbReference type="GeneID" id="63701833"/>
<dbReference type="OrthoDB" id="5590473at2759"/>
<proteinExistence type="predicted"/>
<dbReference type="RefSeq" id="XP_040634770.1">
    <property type="nucleotide sequence ID" value="XM_040786709.1"/>
</dbReference>
<dbReference type="Gene3D" id="3.40.50.1010">
    <property type="entry name" value="5'-nuclease"/>
    <property type="match status" value="1"/>
</dbReference>
<feature type="region of interest" description="Disordered" evidence="1">
    <location>
        <begin position="49"/>
        <end position="68"/>
    </location>
</feature>
<dbReference type="EMBL" id="KK088449">
    <property type="protein sequence ID" value="EYE91080.1"/>
    <property type="molecule type" value="Genomic_DNA"/>
</dbReference>
<evidence type="ECO:0000313" key="2">
    <source>
        <dbReference type="EMBL" id="EYE91080.1"/>
    </source>
</evidence>
<feature type="compositionally biased region" description="Basic residues" evidence="1">
    <location>
        <begin position="360"/>
        <end position="369"/>
    </location>
</feature>
<feature type="region of interest" description="Disordered" evidence="1">
    <location>
        <begin position="360"/>
        <end position="384"/>
    </location>
</feature>
<keyword evidence="3" id="KW-1185">Reference proteome</keyword>
<dbReference type="GO" id="GO:0031267">
    <property type="term" value="F:small GTPase binding"/>
    <property type="evidence" value="ECO:0007669"/>
    <property type="project" value="TreeGrafter"/>
</dbReference>
<dbReference type="AlphaFoldDB" id="A0A017S4J7"/>
<dbReference type="PANTHER" id="PTHR15837">
    <property type="entry name" value="RAN GUANINE NUCLEOTIDE RELEASE FACTOR"/>
    <property type="match status" value="1"/>
</dbReference>
<feature type="compositionally biased region" description="Polar residues" evidence="1">
    <location>
        <begin position="171"/>
        <end position="185"/>
    </location>
</feature>
<dbReference type="STRING" id="1388766.A0A017S4J7"/>
<gene>
    <name evidence="2" type="ORF">EURHEDRAFT_518710</name>
</gene>
<feature type="region of interest" description="Disordered" evidence="1">
    <location>
        <begin position="88"/>
        <end position="221"/>
    </location>
</feature>
<protein>
    <recommendedName>
        <fullName evidence="4">NYN domain-containing protein</fullName>
    </recommendedName>
</protein>
<sequence length="486" mass="53696">MPASFASNWDFTPVINLLRSPAHAVGDSSIPSRHTEDYVASLAVEELKDANNDSGCSTPKDTNNWDNATPKLGDFGSLWDFLGQGTAVASATTTAEDRQDSESSSTTPRPRSPQPSTPIKILQRPSPKPDNPEVSIKDTPGIPRRVLVPKSRRNKREVGVESGSAKEHNTQKATLEATSSDSTAESDGVFDPPLSKKGVTSSAQPAKSELCDSPPSSFDELDGALTSETIKKSPESGAIRIQSNVYKSADERRDGLHSKLLRKFPDYAETRPVHVFVDISNIMVGFHDSVKVSRNIPITTRIRRLPLSFKNFSLILERDRPAAKRVLVGSDRFPAIDEGEKLGYETNILDRVHKAKQITRRQVKSRKNARTTSQEAVTSSETNEAAQRWVEQGVDEILHLKILESLLDTDEPATIVLATGDAAAAEYSGGFMKMVERALQRGWAVELVSFSQVTSQAYRRKEFRSKWGNRFRMVVLDDYIEELLAM</sequence>
<accession>A0A017S4J7</accession>
<organism evidence="2 3">
    <name type="scientific">Aspergillus ruber (strain CBS 135680)</name>
    <dbReference type="NCBI Taxonomy" id="1388766"/>
    <lineage>
        <taxon>Eukaryota</taxon>
        <taxon>Fungi</taxon>
        <taxon>Dikarya</taxon>
        <taxon>Ascomycota</taxon>
        <taxon>Pezizomycotina</taxon>
        <taxon>Eurotiomycetes</taxon>
        <taxon>Eurotiomycetidae</taxon>
        <taxon>Eurotiales</taxon>
        <taxon>Aspergillaceae</taxon>
        <taxon>Aspergillus</taxon>
        <taxon>Aspergillus subgen. Aspergillus</taxon>
    </lineage>
</organism>
<evidence type="ECO:0008006" key="4">
    <source>
        <dbReference type="Google" id="ProtNLM"/>
    </source>
</evidence>
<evidence type="ECO:0000256" key="1">
    <source>
        <dbReference type="SAM" id="MobiDB-lite"/>
    </source>
</evidence>
<dbReference type="Proteomes" id="UP000019804">
    <property type="component" value="Unassembled WGS sequence"/>
</dbReference>
<dbReference type="InterPro" id="IPR007681">
    <property type="entry name" value="Mog1"/>
</dbReference>
<feature type="compositionally biased region" description="Polar residues" evidence="1">
    <location>
        <begin position="370"/>
        <end position="384"/>
    </location>
</feature>
<feature type="compositionally biased region" description="Polar residues" evidence="1">
    <location>
        <begin position="52"/>
        <end position="67"/>
    </location>
</feature>
<dbReference type="CDD" id="cd18724">
    <property type="entry name" value="PIN_LabA-like"/>
    <property type="match status" value="1"/>
</dbReference>
<feature type="compositionally biased region" description="Basic and acidic residues" evidence="1">
    <location>
        <begin position="156"/>
        <end position="170"/>
    </location>
</feature>
<reference evidence="3" key="1">
    <citation type="journal article" date="2014" name="Nat. Commun.">
        <title>Genomic adaptations of the halophilic Dead Sea filamentous fungus Eurotium rubrum.</title>
        <authorList>
            <person name="Kis-Papo T."/>
            <person name="Weig A.R."/>
            <person name="Riley R."/>
            <person name="Persoh D."/>
            <person name="Salamov A."/>
            <person name="Sun H."/>
            <person name="Lipzen A."/>
            <person name="Wasser S.P."/>
            <person name="Rambold G."/>
            <person name="Grigoriev I.V."/>
            <person name="Nevo E."/>
        </authorList>
    </citation>
    <scope>NUCLEOTIDE SEQUENCE [LARGE SCALE GENOMIC DNA]</scope>
    <source>
        <strain evidence="3">CBS 135680</strain>
    </source>
</reference>
<dbReference type="GO" id="GO:0006606">
    <property type="term" value="P:protein import into nucleus"/>
    <property type="evidence" value="ECO:0007669"/>
    <property type="project" value="TreeGrafter"/>
</dbReference>